<dbReference type="Proteomes" id="UP001148629">
    <property type="component" value="Unassembled WGS sequence"/>
</dbReference>
<gene>
    <name evidence="1" type="ORF">NM208_g4455</name>
</gene>
<sequence>MLSIISFLSSLAKKHIVGHLRNNQTASFPYRRLELNRRQIRILLLLPGRRQDPIRCALQTAFLDDDPIYQALSYVWGDPLDCRPIELDGKATKVTVNLHNALRRLRCSIRVRRLWVDAVCIDQTDNAEKSHQVNLMKEIYSRSSKAVLWLGDFSDDSDTKHGGGNQIASQTALAAFQSIHSMAKNKHLSNIQLGGNGHPAKVDIYALSCLFELPWWHRVWTVQEAVLPGEAIVMCGTLQIPWSQFAMAHQHFEDHYEDYSATDDLRTFWNQMMTLRAASRASTIPEFPIAALNMFRLRHASDPRDRVYAFLGFSDVMPADYSVNHEEAFKLWVLARIKKSGCLSPLLRVPESGRSPTLPTWVPDWCAAVDWKRHHAEMWRLLIYSHYKAAGETVPTVRTGVTDSVLELSGLIFDQIVEVGEQLGSNKSLLKRVAQWQAIAKQHPISNSNLDHLGKSRREAAWRTLLADV</sequence>
<dbReference type="EMBL" id="JANRMS010000332">
    <property type="protein sequence ID" value="KAJ3541762.1"/>
    <property type="molecule type" value="Genomic_DNA"/>
</dbReference>
<accession>A0ACC1SKL0</accession>
<protein>
    <submittedName>
        <fullName evidence="1">Uncharacterized protein</fullName>
    </submittedName>
</protein>
<keyword evidence="2" id="KW-1185">Reference proteome</keyword>
<name>A0ACC1SKL0_9HYPO</name>
<reference evidence="1" key="1">
    <citation type="submission" date="2022-08" db="EMBL/GenBank/DDBJ databases">
        <title>Genome Sequence of Fusarium decemcellulare.</title>
        <authorList>
            <person name="Buettner E."/>
        </authorList>
    </citation>
    <scope>NUCLEOTIDE SEQUENCE</scope>
    <source>
        <strain evidence="1">Babe19</strain>
    </source>
</reference>
<evidence type="ECO:0000313" key="1">
    <source>
        <dbReference type="EMBL" id="KAJ3541762.1"/>
    </source>
</evidence>
<proteinExistence type="predicted"/>
<organism evidence="1 2">
    <name type="scientific">Fusarium decemcellulare</name>
    <dbReference type="NCBI Taxonomy" id="57161"/>
    <lineage>
        <taxon>Eukaryota</taxon>
        <taxon>Fungi</taxon>
        <taxon>Dikarya</taxon>
        <taxon>Ascomycota</taxon>
        <taxon>Pezizomycotina</taxon>
        <taxon>Sordariomycetes</taxon>
        <taxon>Hypocreomycetidae</taxon>
        <taxon>Hypocreales</taxon>
        <taxon>Nectriaceae</taxon>
        <taxon>Fusarium</taxon>
        <taxon>Fusarium decemcellulare species complex</taxon>
    </lineage>
</organism>
<evidence type="ECO:0000313" key="2">
    <source>
        <dbReference type="Proteomes" id="UP001148629"/>
    </source>
</evidence>
<comment type="caution">
    <text evidence="1">The sequence shown here is derived from an EMBL/GenBank/DDBJ whole genome shotgun (WGS) entry which is preliminary data.</text>
</comment>